<feature type="signal peptide" evidence="2">
    <location>
        <begin position="1"/>
        <end position="27"/>
    </location>
</feature>
<dbReference type="PROSITE" id="PS51257">
    <property type="entry name" value="PROKAR_LIPOPROTEIN"/>
    <property type="match status" value="1"/>
</dbReference>
<evidence type="ECO:0000313" key="3">
    <source>
        <dbReference type="EMBL" id="RMX06409.1"/>
    </source>
</evidence>
<accession>A0A3M6QV25</accession>
<dbReference type="Proteomes" id="UP000278006">
    <property type="component" value="Unassembled WGS sequence"/>
</dbReference>
<keyword evidence="4" id="KW-1185">Reference proteome</keyword>
<dbReference type="OrthoDB" id="5297272at2"/>
<reference evidence="3 4" key="1">
    <citation type="submission" date="2018-10" db="EMBL/GenBank/DDBJ databases">
        <title>Draft genome of Cortibacter populi DSM10536.</title>
        <authorList>
            <person name="Bernier A.-M."/>
            <person name="Bernard K."/>
        </authorList>
    </citation>
    <scope>NUCLEOTIDE SEQUENCE [LARGE SCALE GENOMIC DNA]</scope>
    <source>
        <strain evidence="3 4">DSM 105136</strain>
    </source>
</reference>
<feature type="compositionally biased region" description="Low complexity" evidence="1">
    <location>
        <begin position="202"/>
        <end position="215"/>
    </location>
</feature>
<gene>
    <name evidence="3" type="ORF">D8I35_07680</name>
</gene>
<organism evidence="3 4">
    <name type="scientific">Corticibacter populi</name>
    <dbReference type="NCBI Taxonomy" id="1550736"/>
    <lineage>
        <taxon>Bacteria</taxon>
        <taxon>Pseudomonadati</taxon>
        <taxon>Pseudomonadota</taxon>
        <taxon>Betaproteobacteria</taxon>
        <taxon>Burkholderiales</taxon>
        <taxon>Comamonadaceae</taxon>
        <taxon>Corticibacter</taxon>
    </lineage>
</organism>
<keyword evidence="2" id="KW-0732">Signal</keyword>
<dbReference type="RefSeq" id="WP_122227631.1">
    <property type="nucleotide sequence ID" value="NZ_RDQO01000002.1"/>
</dbReference>
<proteinExistence type="predicted"/>
<evidence type="ECO:0000256" key="2">
    <source>
        <dbReference type="SAM" id="SignalP"/>
    </source>
</evidence>
<name>A0A3M6QV25_9BURK</name>
<dbReference type="AlphaFoldDB" id="A0A3M6QV25"/>
<comment type="caution">
    <text evidence="3">The sequence shown here is derived from an EMBL/GenBank/DDBJ whole genome shotgun (WGS) entry which is preliminary data.</text>
</comment>
<protein>
    <recommendedName>
        <fullName evidence="5">C-type lysozyme inhibitor domain-containing protein</fullName>
    </recommendedName>
</protein>
<evidence type="ECO:0000256" key="1">
    <source>
        <dbReference type="SAM" id="MobiDB-lite"/>
    </source>
</evidence>
<sequence length="215" mass="22383">MRFGTGIPAITLLALALTGCDSSSLLAFTRKTDDPVITTQAAAEPQAPALVQAPPQATSATADTALAAAQTRQLTGVDYVISKVQLGRFPCSGNTHVTVSVDPDNAREFLLEGQGFKYRMKPVTTTTGAIRLEDADGGVIWLQVATKSMLMNQKVGKRLADACVSPQQTAFNEAYQPPVVAPVAQTAPVTTATKAAPKKASKAAATTRAAAAKKK</sequence>
<feature type="chain" id="PRO_5018100749" description="C-type lysozyme inhibitor domain-containing protein" evidence="2">
    <location>
        <begin position="28"/>
        <end position="215"/>
    </location>
</feature>
<evidence type="ECO:0000313" key="4">
    <source>
        <dbReference type="Proteomes" id="UP000278006"/>
    </source>
</evidence>
<feature type="region of interest" description="Disordered" evidence="1">
    <location>
        <begin position="191"/>
        <end position="215"/>
    </location>
</feature>
<evidence type="ECO:0008006" key="5">
    <source>
        <dbReference type="Google" id="ProtNLM"/>
    </source>
</evidence>
<dbReference type="EMBL" id="RDQO01000002">
    <property type="protein sequence ID" value="RMX06409.1"/>
    <property type="molecule type" value="Genomic_DNA"/>
</dbReference>